<dbReference type="AlphaFoldDB" id="A0AAW0GAD9"/>
<keyword evidence="5" id="KW-0963">Cytoplasm</keyword>
<dbReference type="InterPro" id="IPR000717">
    <property type="entry name" value="PCI_dom"/>
</dbReference>
<evidence type="ECO:0000256" key="5">
    <source>
        <dbReference type="ARBA" id="ARBA00022490"/>
    </source>
</evidence>
<evidence type="ECO:0000256" key="8">
    <source>
        <dbReference type="SAM" id="MobiDB-lite"/>
    </source>
</evidence>
<sequence length="485" mass="55547">MDDDDAEYMQGSDDEDYGFDYSDDDDDANNAGSADVENMYYTAKSHKEDDPERALKEFQAIVEQEEEKGDWGFKALKQSTKILFLELHRPEEALRTYTQLLSYTKSAVTRNYSEKTINGILDYVGGGKAGPVDVGTLEKFYQATKSALQEAKNERLSVKTNLKLAKLWLDRKEYRRLEKLIRDLHASTVGADGEDVAQKGTQLLEIYALEIQMHNETKNYKKLKEIYNASNSVRSAIPHPRIMGVIKECGGKMWMGERQWMRASEDFFESFRNYDEAGSPQRIQVLKYLVLANMLTGSEVNPFDSQETKPYKNDPQIKAMTDLVDAYQRREVHSAEKILKENRATIMEDGFIRRYIGDLLRSLRTQYLIDLIKPYTRLELTFLAKQLNVERDEVEELLIGLILEGKVEGRIDQVGMRLELDRHQVLEKRRYTALEKWTEALESVHNAVVNKSPTNAGRMGGDGGYGFPGDGMGSFRDFGRFEGGY</sequence>
<dbReference type="PANTHER" id="PTHR10678">
    <property type="entry name" value="26S PROTEASOME NON-ATPASE REGULATORY SUBUNIT 11/COP9 SIGNALOSOME COMPLEX SUBUNIT 2"/>
    <property type="match status" value="1"/>
</dbReference>
<dbReference type="Gene3D" id="1.25.40.570">
    <property type="match status" value="1"/>
</dbReference>
<proteinExistence type="inferred from homology"/>
<dbReference type="SMART" id="SM00753">
    <property type="entry name" value="PAM"/>
    <property type="match status" value="1"/>
</dbReference>
<evidence type="ECO:0000256" key="6">
    <source>
        <dbReference type="ARBA" id="ARBA00022790"/>
    </source>
</evidence>
<evidence type="ECO:0000259" key="9">
    <source>
        <dbReference type="PROSITE" id="PS50250"/>
    </source>
</evidence>
<dbReference type="EMBL" id="JASBNA010000016">
    <property type="protein sequence ID" value="KAK7686581.1"/>
    <property type="molecule type" value="Genomic_DNA"/>
</dbReference>
<reference evidence="10 11" key="1">
    <citation type="submission" date="2022-09" db="EMBL/GenBank/DDBJ databases">
        <authorList>
            <person name="Palmer J.M."/>
        </authorList>
    </citation>
    <scope>NUCLEOTIDE SEQUENCE [LARGE SCALE GENOMIC DNA]</scope>
    <source>
        <strain evidence="10 11">DSM 7382</strain>
    </source>
</reference>
<dbReference type="PROSITE" id="PS50250">
    <property type="entry name" value="PCI"/>
    <property type="match status" value="1"/>
</dbReference>
<evidence type="ECO:0000256" key="3">
    <source>
        <dbReference type="ARBA" id="ARBA00009318"/>
    </source>
</evidence>
<name>A0AAW0GAD9_9APHY</name>
<dbReference type="GO" id="GO:0008180">
    <property type="term" value="C:COP9 signalosome"/>
    <property type="evidence" value="ECO:0007669"/>
    <property type="project" value="UniProtKB-KW"/>
</dbReference>
<dbReference type="InterPro" id="IPR058796">
    <property type="entry name" value="COPS2_C"/>
</dbReference>
<evidence type="ECO:0000256" key="4">
    <source>
        <dbReference type="ARBA" id="ARBA00014879"/>
    </source>
</evidence>
<comment type="subcellular location">
    <subcellularLocation>
        <location evidence="2">Cytoplasm</location>
    </subcellularLocation>
    <subcellularLocation>
        <location evidence="1">Nucleus</location>
    </subcellularLocation>
</comment>
<dbReference type="SUPFAM" id="SSF46785">
    <property type="entry name" value="Winged helix' DNA-binding domain"/>
    <property type="match status" value="1"/>
</dbReference>
<comment type="similarity">
    <text evidence="3">Belongs to the CSN2 family.</text>
</comment>
<dbReference type="GO" id="GO:0005737">
    <property type="term" value="C:cytoplasm"/>
    <property type="evidence" value="ECO:0007669"/>
    <property type="project" value="UniProtKB-SubCell"/>
</dbReference>
<evidence type="ECO:0000256" key="7">
    <source>
        <dbReference type="ARBA" id="ARBA00023242"/>
    </source>
</evidence>
<feature type="domain" description="PCI" evidence="9">
    <location>
        <begin position="263"/>
        <end position="425"/>
    </location>
</feature>
<feature type="region of interest" description="Disordered" evidence="8">
    <location>
        <begin position="1"/>
        <end position="37"/>
    </location>
</feature>
<dbReference type="Pfam" id="PF01399">
    <property type="entry name" value="PCI"/>
    <property type="match status" value="1"/>
</dbReference>
<dbReference type="FunFam" id="1.25.40.570:FF:000006">
    <property type="entry name" value="COP9 signalosome complex subunit 2"/>
    <property type="match status" value="1"/>
</dbReference>
<dbReference type="SMART" id="SM00088">
    <property type="entry name" value="PINT"/>
    <property type="match status" value="1"/>
</dbReference>
<evidence type="ECO:0000256" key="1">
    <source>
        <dbReference type="ARBA" id="ARBA00004123"/>
    </source>
</evidence>
<dbReference type="InterPro" id="IPR036390">
    <property type="entry name" value="WH_DNA-bd_sf"/>
</dbReference>
<evidence type="ECO:0000313" key="10">
    <source>
        <dbReference type="EMBL" id="KAK7686581.1"/>
    </source>
</evidence>
<keyword evidence="7" id="KW-0539">Nucleus</keyword>
<comment type="caution">
    <text evidence="10">The sequence shown here is derived from an EMBL/GenBank/DDBJ whole genome shotgun (WGS) entry which is preliminary data.</text>
</comment>
<dbReference type="InterPro" id="IPR050871">
    <property type="entry name" value="26S_Proteasome/COP9_Components"/>
</dbReference>
<evidence type="ECO:0000313" key="11">
    <source>
        <dbReference type="Proteomes" id="UP001385951"/>
    </source>
</evidence>
<dbReference type="Pfam" id="PF25983">
    <property type="entry name" value="COPS2_C"/>
    <property type="match status" value="1"/>
</dbReference>
<organism evidence="10 11">
    <name type="scientific">Cerrena zonata</name>
    <dbReference type="NCBI Taxonomy" id="2478898"/>
    <lineage>
        <taxon>Eukaryota</taxon>
        <taxon>Fungi</taxon>
        <taxon>Dikarya</taxon>
        <taxon>Basidiomycota</taxon>
        <taxon>Agaricomycotina</taxon>
        <taxon>Agaricomycetes</taxon>
        <taxon>Polyporales</taxon>
        <taxon>Cerrenaceae</taxon>
        <taxon>Cerrena</taxon>
    </lineage>
</organism>
<dbReference type="Proteomes" id="UP001385951">
    <property type="component" value="Unassembled WGS sequence"/>
</dbReference>
<feature type="compositionally biased region" description="Acidic residues" evidence="8">
    <location>
        <begin position="1"/>
        <end position="28"/>
    </location>
</feature>
<protein>
    <recommendedName>
        <fullName evidence="4">COP9 signalosome complex subunit 2</fullName>
    </recommendedName>
</protein>
<evidence type="ECO:0000256" key="2">
    <source>
        <dbReference type="ARBA" id="ARBA00004496"/>
    </source>
</evidence>
<gene>
    <name evidence="10" type="ORF">QCA50_010181</name>
</gene>
<accession>A0AAW0GAD9</accession>
<keyword evidence="6" id="KW-0736">Signalosome</keyword>
<keyword evidence="11" id="KW-1185">Reference proteome</keyword>